<evidence type="ECO:0000313" key="4">
    <source>
        <dbReference type="Proteomes" id="UP000554482"/>
    </source>
</evidence>
<dbReference type="EMBL" id="JABWDY010023189">
    <property type="protein sequence ID" value="KAF5191125.1"/>
    <property type="molecule type" value="Genomic_DNA"/>
</dbReference>
<keyword evidence="4" id="KW-1185">Reference proteome</keyword>
<name>A0A7J6W481_THATH</name>
<evidence type="ECO:0000313" key="3">
    <source>
        <dbReference type="EMBL" id="KAF5191125.1"/>
    </source>
</evidence>
<dbReference type="OrthoDB" id="1932658at2759"/>
<evidence type="ECO:0000256" key="1">
    <source>
        <dbReference type="SAM" id="Coils"/>
    </source>
</evidence>
<proteinExistence type="predicted"/>
<feature type="signal peptide" evidence="2">
    <location>
        <begin position="1"/>
        <end position="24"/>
    </location>
</feature>
<feature type="coiled-coil region" evidence="1">
    <location>
        <begin position="101"/>
        <end position="128"/>
    </location>
</feature>
<feature type="chain" id="PRO_5029588341" evidence="2">
    <location>
        <begin position="25"/>
        <end position="136"/>
    </location>
</feature>
<protein>
    <submittedName>
        <fullName evidence="3">Uncharacterized protein</fullName>
    </submittedName>
</protein>
<reference evidence="3 4" key="1">
    <citation type="submission" date="2020-06" db="EMBL/GenBank/DDBJ databases">
        <title>Transcriptomic and genomic resources for Thalictrum thalictroides and T. hernandezii: Facilitating candidate gene discovery in an emerging model plant lineage.</title>
        <authorList>
            <person name="Arias T."/>
            <person name="Riano-Pachon D.M."/>
            <person name="Di Stilio V.S."/>
        </authorList>
    </citation>
    <scope>NUCLEOTIDE SEQUENCE [LARGE SCALE GENOMIC DNA]</scope>
    <source>
        <strain evidence="4">cv. WT478/WT964</strain>
        <tissue evidence="3">Leaves</tissue>
    </source>
</reference>
<evidence type="ECO:0000256" key="2">
    <source>
        <dbReference type="SAM" id="SignalP"/>
    </source>
</evidence>
<dbReference type="PANTHER" id="PTHR36386">
    <property type="entry name" value="OS06G0683900 PROTEIN"/>
    <property type="match status" value="1"/>
</dbReference>
<sequence>MTMELIDILCLTVLGMTIWEYLEGHPDQSQLFNEGKENFSPPCLCRSPVSLNSSLNPLHPNIVNRNSHGKPLKFLFKEGLLLHHHIGNDGIRDVCKIDAEMEEIETEIGRLSLKLESLRLEKKEMNGKQVERIDQK</sequence>
<comment type="caution">
    <text evidence="3">The sequence shown here is derived from an EMBL/GenBank/DDBJ whole genome shotgun (WGS) entry which is preliminary data.</text>
</comment>
<keyword evidence="2" id="KW-0732">Signal</keyword>
<organism evidence="3 4">
    <name type="scientific">Thalictrum thalictroides</name>
    <name type="common">Rue-anemone</name>
    <name type="synonym">Anemone thalictroides</name>
    <dbReference type="NCBI Taxonomy" id="46969"/>
    <lineage>
        <taxon>Eukaryota</taxon>
        <taxon>Viridiplantae</taxon>
        <taxon>Streptophyta</taxon>
        <taxon>Embryophyta</taxon>
        <taxon>Tracheophyta</taxon>
        <taxon>Spermatophyta</taxon>
        <taxon>Magnoliopsida</taxon>
        <taxon>Ranunculales</taxon>
        <taxon>Ranunculaceae</taxon>
        <taxon>Thalictroideae</taxon>
        <taxon>Thalictrum</taxon>
    </lineage>
</organism>
<dbReference type="PANTHER" id="PTHR36386:SF1">
    <property type="entry name" value="OS06G0683900 PROTEIN"/>
    <property type="match status" value="1"/>
</dbReference>
<gene>
    <name evidence="3" type="ORF">FRX31_019287</name>
</gene>
<keyword evidence="1" id="KW-0175">Coiled coil</keyword>
<dbReference type="Proteomes" id="UP000554482">
    <property type="component" value="Unassembled WGS sequence"/>
</dbReference>
<accession>A0A7J6W481</accession>
<dbReference type="AlphaFoldDB" id="A0A7J6W481"/>